<dbReference type="InterPro" id="IPR024370">
    <property type="entry name" value="PBP_domain"/>
</dbReference>
<reference evidence="10 11" key="2">
    <citation type="submission" date="2009-02" db="EMBL/GenBank/DDBJ databases">
        <title>Draft genome sequence of Blautia hydrogenotrophica DSM 10507 (Ruminococcus hydrogenotrophicus DSM 10507).</title>
        <authorList>
            <person name="Sudarsanam P."/>
            <person name="Ley R."/>
            <person name="Guruge J."/>
            <person name="Turnbaugh P.J."/>
            <person name="Mahowald M."/>
            <person name="Liep D."/>
            <person name="Gordon J."/>
        </authorList>
    </citation>
    <scope>NUCLEOTIDE SEQUENCE [LARGE SCALE GENOMIC DNA]</scope>
    <source>
        <strain evidence="11">DSM 10507 / JCM 14656 / S5a33</strain>
    </source>
</reference>
<organism evidence="10 11">
    <name type="scientific">Blautia hydrogenotrophica (strain DSM 10507 / JCM 14656 / S5a33)</name>
    <name type="common">Ruminococcus hydrogenotrophicus</name>
    <dbReference type="NCBI Taxonomy" id="476272"/>
    <lineage>
        <taxon>Bacteria</taxon>
        <taxon>Bacillati</taxon>
        <taxon>Bacillota</taxon>
        <taxon>Clostridia</taxon>
        <taxon>Lachnospirales</taxon>
        <taxon>Lachnospiraceae</taxon>
        <taxon>Blautia</taxon>
    </lineage>
</organism>
<evidence type="ECO:0000313" key="10">
    <source>
        <dbReference type="EMBL" id="EEG50891.1"/>
    </source>
</evidence>
<dbReference type="SUPFAM" id="SSF53850">
    <property type="entry name" value="Periplasmic binding protein-like II"/>
    <property type="match status" value="2"/>
</dbReference>
<dbReference type="GO" id="GO:0005886">
    <property type="term" value="C:plasma membrane"/>
    <property type="evidence" value="ECO:0007669"/>
    <property type="project" value="UniProtKB-SubCell"/>
</dbReference>
<keyword evidence="8" id="KW-0449">Lipoprotein</keyword>
<keyword evidence="11" id="KW-1185">Reference proteome</keyword>
<sequence length="320" mass="35861">MLEYEKGILLKRQVRKVINWEDKMKRWWMLVAVCVVMTLTACASEKTVKEVEGLSEMGEISVITREKGSGTRTVFADLTGLREKSSGREYQDLIREDVDTAKSSDEVLRKVGETKGGIGYVSYGSLGDQLSEVKLLDLGGVKLSEENIASGKYDLSRSFYLAHSEKLKEAEQDFLNYVAGVGQDIVAEEFVPVGKSEIFLTERPKGTVKVHGSTSMAPLLKKLAEGYMEENPNAVVEVEASDSEQGVLDLLKGECDFAMVSRELEYYEKEVFNYERIAKDGIGIAVNRENPLENIHMEQLKAIYGGELSEWSELEKEKKQ</sequence>
<dbReference type="PATRIC" id="fig|476272.21.peg.3191"/>
<keyword evidence="7" id="KW-0564">Palmitate</keyword>
<dbReference type="AlphaFoldDB" id="C0CH72"/>
<comment type="similarity">
    <text evidence="3">Belongs to the PstS family.</text>
</comment>
<reference evidence="10 11" key="1">
    <citation type="submission" date="2009-01" db="EMBL/GenBank/DDBJ databases">
        <authorList>
            <person name="Fulton L."/>
            <person name="Clifton S."/>
            <person name="Fulton B."/>
            <person name="Xu J."/>
            <person name="Minx P."/>
            <person name="Pepin K.H."/>
            <person name="Johnson M."/>
            <person name="Bhonagiri V."/>
            <person name="Nash W.E."/>
            <person name="Mardis E.R."/>
            <person name="Wilson R.K."/>
        </authorList>
    </citation>
    <scope>NUCLEOTIDE SEQUENCE [LARGE SCALE GENOMIC DNA]</scope>
    <source>
        <strain evidence="11">DSM 10507 / JCM 14656 / S5a33</strain>
    </source>
</reference>
<name>C0CH72_BLAHS</name>
<comment type="caution">
    <text evidence="10">The sequence shown here is derived from an EMBL/GenBank/DDBJ whole genome shotgun (WGS) entry which is preliminary data.</text>
</comment>
<dbReference type="Gene3D" id="3.40.190.10">
    <property type="entry name" value="Periplasmic binding protein-like II"/>
    <property type="match status" value="2"/>
</dbReference>
<protein>
    <recommendedName>
        <fullName evidence="9">PBP domain-containing protein</fullName>
    </recommendedName>
</protein>
<evidence type="ECO:0000256" key="5">
    <source>
        <dbReference type="ARBA" id="ARBA00022592"/>
    </source>
</evidence>
<comment type="function">
    <text evidence="1">Part of the ABC transporter complex PstSACB involved in phosphate import.</text>
</comment>
<feature type="domain" description="PBP" evidence="9">
    <location>
        <begin position="53"/>
        <end position="179"/>
    </location>
</feature>
<evidence type="ECO:0000256" key="6">
    <source>
        <dbReference type="ARBA" id="ARBA00022729"/>
    </source>
</evidence>
<evidence type="ECO:0000259" key="9">
    <source>
        <dbReference type="Pfam" id="PF12849"/>
    </source>
</evidence>
<proteinExistence type="inferred from homology"/>
<evidence type="ECO:0000313" key="11">
    <source>
        <dbReference type="Proteomes" id="UP000003100"/>
    </source>
</evidence>
<dbReference type="HOGENOM" id="CLU_073531_0_0_9"/>
<dbReference type="PANTHER" id="PTHR30570">
    <property type="entry name" value="PERIPLASMIC PHOSPHATE BINDING COMPONENT OF PHOSPHATE ABC TRANSPORTER"/>
    <property type="match status" value="1"/>
</dbReference>
<keyword evidence="5" id="KW-0813">Transport</keyword>
<dbReference type="GO" id="GO:0006817">
    <property type="term" value="P:phosphate ion transport"/>
    <property type="evidence" value="ECO:0007669"/>
    <property type="project" value="UniProtKB-KW"/>
</dbReference>
<dbReference type="eggNOG" id="COG0226">
    <property type="taxonomic scope" value="Bacteria"/>
</dbReference>
<keyword evidence="6" id="KW-0732">Signal</keyword>
<evidence type="ECO:0000256" key="7">
    <source>
        <dbReference type="ARBA" id="ARBA00023139"/>
    </source>
</evidence>
<accession>C0CH72</accession>
<evidence type="ECO:0000256" key="2">
    <source>
        <dbReference type="ARBA" id="ARBA00004193"/>
    </source>
</evidence>
<dbReference type="PANTHER" id="PTHR30570:SF1">
    <property type="entry name" value="PHOSPHATE-BINDING PROTEIN PSTS"/>
    <property type="match status" value="1"/>
</dbReference>
<dbReference type="Proteomes" id="UP000003100">
    <property type="component" value="Unassembled WGS sequence"/>
</dbReference>
<feature type="domain" description="PBP" evidence="9">
    <location>
        <begin position="205"/>
        <end position="313"/>
    </location>
</feature>
<keyword evidence="5" id="KW-0592">Phosphate transport</keyword>
<evidence type="ECO:0000256" key="8">
    <source>
        <dbReference type="ARBA" id="ARBA00023288"/>
    </source>
</evidence>
<evidence type="ECO:0000256" key="3">
    <source>
        <dbReference type="ARBA" id="ARBA00008725"/>
    </source>
</evidence>
<comment type="subunit">
    <text evidence="4">The complex is composed of two ATP-binding proteins (PstB), two transmembrane proteins (PstC and PstA) and a solute-binding protein (PstS).</text>
</comment>
<evidence type="ECO:0000256" key="1">
    <source>
        <dbReference type="ARBA" id="ARBA00002841"/>
    </source>
</evidence>
<gene>
    <name evidence="10" type="ORF">RUMHYD_00185</name>
</gene>
<dbReference type="EMBL" id="ACBZ01000004">
    <property type="protein sequence ID" value="EEG50891.1"/>
    <property type="molecule type" value="Genomic_DNA"/>
</dbReference>
<evidence type="ECO:0000256" key="4">
    <source>
        <dbReference type="ARBA" id="ARBA00011529"/>
    </source>
</evidence>
<comment type="subcellular location">
    <subcellularLocation>
        <location evidence="2">Cell membrane</location>
        <topology evidence="2">Lipid-anchor</topology>
    </subcellularLocation>
</comment>
<dbReference type="Pfam" id="PF12849">
    <property type="entry name" value="PBP_like_2"/>
    <property type="match status" value="2"/>
</dbReference>
<dbReference type="InterPro" id="IPR050811">
    <property type="entry name" value="Phosphate_ABC_transporter"/>
</dbReference>